<evidence type="ECO:0000256" key="3">
    <source>
        <dbReference type="ARBA" id="ARBA00022692"/>
    </source>
</evidence>
<evidence type="ECO:0000313" key="8">
    <source>
        <dbReference type="Proteomes" id="UP000313645"/>
    </source>
</evidence>
<organism evidence="7 8">
    <name type="scientific">Marinobacter halodurans</name>
    <dbReference type="NCBI Taxonomy" id="2528979"/>
    <lineage>
        <taxon>Bacteria</taxon>
        <taxon>Pseudomonadati</taxon>
        <taxon>Pseudomonadota</taxon>
        <taxon>Gammaproteobacteria</taxon>
        <taxon>Pseudomonadales</taxon>
        <taxon>Marinobacteraceae</taxon>
        <taxon>Marinobacter</taxon>
    </lineage>
</organism>
<name>A0ABY1ZPJ1_9GAMM</name>
<comment type="caution">
    <text evidence="7">The sequence shown here is derived from an EMBL/GenBank/DDBJ whole genome shotgun (WGS) entry which is preliminary data.</text>
</comment>
<feature type="transmembrane region" description="Helical" evidence="6">
    <location>
        <begin position="168"/>
        <end position="189"/>
    </location>
</feature>
<proteinExistence type="predicted"/>
<accession>A0ABY1ZPJ1</accession>
<feature type="transmembrane region" description="Helical" evidence="6">
    <location>
        <begin position="325"/>
        <end position="342"/>
    </location>
</feature>
<evidence type="ECO:0000256" key="4">
    <source>
        <dbReference type="ARBA" id="ARBA00022989"/>
    </source>
</evidence>
<keyword evidence="8" id="KW-1185">Reference proteome</keyword>
<keyword evidence="4 6" id="KW-1133">Transmembrane helix</keyword>
<keyword evidence="5 6" id="KW-0472">Membrane</keyword>
<sequence>MKTRLINLGLRALTLAVKFAFVLTLAAFLPPEQVGLYGLITVTVSYSIYFVGFEFYTFSTRDLVARPRSEWSRLLSSQLIFFGLMYALVLPASGALFWAGVLPWSIMGAFVILIVLEHLSTELMRFLIAIERPLLATIIIFIKQALWAICFTFAMWFNPDFRNISDLLLFWLVGTFISVLIGVGPLVVLDWKGAFVSFDWRWVRAGVVIAIPLLVSSIAVRTLFTFDRYVFEALNDLTLLGAYSVYMGVASAMLSFMESGVFVFYYPRMMKSYKENNMPEFEMAYRKLVKQSALWLVLLVVGAVAAGIIVFPILEEPVYAENLPLFGAVVITMAVFIGGYVFQYGLYTTARDRSIITANIAGLATAALALLILARYTDYWAVTVSMLIGSSIAALLKYWKWHITRKELLLLQ</sequence>
<evidence type="ECO:0000256" key="6">
    <source>
        <dbReference type="SAM" id="Phobius"/>
    </source>
</evidence>
<evidence type="ECO:0000313" key="7">
    <source>
        <dbReference type="EMBL" id="TBW56708.1"/>
    </source>
</evidence>
<feature type="transmembrane region" description="Helical" evidence="6">
    <location>
        <begin position="133"/>
        <end position="156"/>
    </location>
</feature>
<protein>
    <recommendedName>
        <fullName evidence="9">Polysaccharide biosynthesis protein C-terminal domain-containing protein</fullName>
    </recommendedName>
</protein>
<feature type="transmembrane region" description="Helical" evidence="6">
    <location>
        <begin position="379"/>
        <end position="399"/>
    </location>
</feature>
<dbReference type="EMBL" id="SJDL01000010">
    <property type="protein sequence ID" value="TBW56708.1"/>
    <property type="molecule type" value="Genomic_DNA"/>
</dbReference>
<feature type="transmembrane region" description="Helical" evidence="6">
    <location>
        <begin position="354"/>
        <end position="373"/>
    </location>
</feature>
<evidence type="ECO:0008006" key="9">
    <source>
        <dbReference type="Google" id="ProtNLM"/>
    </source>
</evidence>
<evidence type="ECO:0000256" key="5">
    <source>
        <dbReference type="ARBA" id="ARBA00023136"/>
    </source>
</evidence>
<feature type="transmembrane region" description="Helical" evidence="6">
    <location>
        <begin position="293"/>
        <end position="313"/>
    </location>
</feature>
<reference evidence="7 8" key="1">
    <citation type="submission" date="2019-02" db="EMBL/GenBank/DDBJ databases">
        <title>Marinobacter halodurans sp. nov., a marine bacterium isolated from sea tidal flat.</title>
        <authorList>
            <person name="Yoo Y."/>
            <person name="Lee D.W."/>
            <person name="Kim B.S."/>
            <person name="Kim J.-J."/>
        </authorList>
    </citation>
    <scope>NUCLEOTIDE SEQUENCE [LARGE SCALE GENOMIC DNA]</scope>
    <source>
        <strain evidence="7 8">YJ-S3-2</strain>
    </source>
</reference>
<evidence type="ECO:0000256" key="1">
    <source>
        <dbReference type="ARBA" id="ARBA00004651"/>
    </source>
</evidence>
<feature type="transmembrane region" description="Helical" evidence="6">
    <location>
        <begin position="12"/>
        <end position="30"/>
    </location>
</feature>
<dbReference type="RefSeq" id="WP_131481022.1">
    <property type="nucleotide sequence ID" value="NZ_SJDL01000010.1"/>
</dbReference>
<feature type="transmembrane region" description="Helical" evidence="6">
    <location>
        <begin position="201"/>
        <end position="224"/>
    </location>
</feature>
<keyword evidence="2" id="KW-1003">Cell membrane</keyword>
<feature type="transmembrane region" description="Helical" evidence="6">
    <location>
        <begin position="104"/>
        <end position="121"/>
    </location>
</feature>
<comment type="subcellular location">
    <subcellularLocation>
        <location evidence="1">Cell membrane</location>
        <topology evidence="1">Multi-pass membrane protein</topology>
    </subcellularLocation>
</comment>
<evidence type="ECO:0000256" key="2">
    <source>
        <dbReference type="ARBA" id="ARBA00022475"/>
    </source>
</evidence>
<feature type="transmembrane region" description="Helical" evidence="6">
    <location>
        <begin position="36"/>
        <end position="58"/>
    </location>
</feature>
<dbReference type="PANTHER" id="PTHR30250:SF11">
    <property type="entry name" value="O-ANTIGEN TRANSPORTER-RELATED"/>
    <property type="match status" value="1"/>
</dbReference>
<dbReference type="Proteomes" id="UP000313645">
    <property type="component" value="Unassembled WGS sequence"/>
</dbReference>
<gene>
    <name evidence="7" type="ORF">EZI54_08670</name>
</gene>
<dbReference type="InterPro" id="IPR050833">
    <property type="entry name" value="Poly_Biosynth_Transport"/>
</dbReference>
<feature type="transmembrane region" description="Helical" evidence="6">
    <location>
        <begin position="244"/>
        <end position="266"/>
    </location>
</feature>
<feature type="transmembrane region" description="Helical" evidence="6">
    <location>
        <begin position="79"/>
        <end position="98"/>
    </location>
</feature>
<keyword evidence="3 6" id="KW-0812">Transmembrane</keyword>
<dbReference type="PANTHER" id="PTHR30250">
    <property type="entry name" value="PST FAMILY PREDICTED COLANIC ACID TRANSPORTER"/>
    <property type="match status" value="1"/>
</dbReference>